<feature type="domain" description="GST C-terminal" evidence="7">
    <location>
        <begin position="82"/>
        <end position="206"/>
    </location>
</feature>
<keyword evidence="8" id="KW-1185">Reference proteome</keyword>
<dbReference type="AlphaFoldDB" id="A0A914ECI8"/>
<dbReference type="GO" id="GO:0006749">
    <property type="term" value="P:glutathione metabolic process"/>
    <property type="evidence" value="ECO:0007669"/>
    <property type="project" value="TreeGrafter"/>
</dbReference>
<evidence type="ECO:0000256" key="3">
    <source>
        <dbReference type="ARBA" id="ARBA00038317"/>
    </source>
</evidence>
<dbReference type="InterPro" id="IPR036249">
    <property type="entry name" value="Thioredoxin-like_sf"/>
</dbReference>
<evidence type="ECO:0000313" key="8">
    <source>
        <dbReference type="Proteomes" id="UP000887540"/>
    </source>
</evidence>
<dbReference type="SFLD" id="SFLDG00363">
    <property type="entry name" value="AMPS_(cytGST):_Alpha-__Mu-__Pi"/>
    <property type="match status" value="1"/>
</dbReference>
<dbReference type="Proteomes" id="UP000887540">
    <property type="component" value="Unplaced"/>
</dbReference>
<feature type="domain" description="GST N-terminal" evidence="6">
    <location>
        <begin position="2"/>
        <end position="80"/>
    </location>
</feature>
<dbReference type="GO" id="GO:0005737">
    <property type="term" value="C:cytoplasm"/>
    <property type="evidence" value="ECO:0007669"/>
    <property type="project" value="UniProtKB-ARBA"/>
</dbReference>
<dbReference type="GO" id="GO:0004602">
    <property type="term" value="F:glutathione peroxidase activity"/>
    <property type="evidence" value="ECO:0007669"/>
    <property type="project" value="UniProtKB-ARBA"/>
</dbReference>
<dbReference type="PANTHER" id="PTHR11571">
    <property type="entry name" value="GLUTATHIONE S-TRANSFERASE"/>
    <property type="match status" value="1"/>
</dbReference>
<dbReference type="EC" id="2.5.1.18" evidence="1"/>
<dbReference type="InterPro" id="IPR050213">
    <property type="entry name" value="GST_superfamily"/>
</dbReference>
<dbReference type="FunFam" id="1.20.1050.10:FF:000031">
    <property type="entry name" value="Glutathione S-Transferase"/>
    <property type="match status" value="1"/>
</dbReference>
<dbReference type="FunFam" id="3.40.30.10:FF:000035">
    <property type="entry name" value="hematopoietic prostaglandin D synthase"/>
    <property type="match status" value="1"/>
</dbReference>
<evidence type="ECO:0000256" key="5">
    <source>
        <dbReference type="ARBA" id="ARBA00078118"/>
    </source>
</evidence>
<dbReference type="Gene3D" id="1.20.1050.10">
    <property type="match status" value="1"/>
</dbReference>
<dbReference type="SUPFAM" id="SSF52833">
    <property type="entry name" value="Thioredoxin-like"/>
    <property type="match status" value="1"/>
</dbReference>
<dbReference type="InterPro" id="IPR004045">
    <property type="entry name" value="Glutathione_S-Trfase_N"/>
</dbReference>
<evidence type="ECO:0000256" key="2">
    <source>
        <dbReference type="ARBA" id="ARBA00022679"/>
    </source>
</evidence>
<dbReference type="GO" id="GO:0004364">
    <property type="term" value="F:glutathione transferase activity"/>
    <property type="evidence" value="ECO:0007669"/>
    <property type="project" value="UniProtKB-EC"/>
</dbReference>
<comment type="catalytic activity">
    <reaction evidence="4">
        <text>RX + glutathione = an S-substituted glutathione + a halide anion + H(+)</text>
        <dbReference type="Rhea" id="RHEA:16437"/>
        <dbReference type="ChEBI" id="CHEBI:15378"/>
        <dbReference type="ChEBI" id="CHEBI:16042"/>
        <dbReference type="ChEBI" id="CHEBI:17792"/>
        <dbReference type="ChEBI" id="CHEBI:57925"/>
        <dbReference type="ChEBI" id="CHEBI:90779"/>
        <dbReference type="EC" id="2.5.1.18"/>
    </reaction>
</comment>
<dbReference type="SFLD" id="SFLDS00019">
    <property type="entry name" value="Glutathione_Transferase_(cytos"/>
    <property type="match status" value="1"/>
</dbReference>
<evidence type="ECO:0000256" key="1">
    <source>
        <dbReference type="ARBA" id="ARBA00012452"/>
    </source>
</evidence>
<dbReference type="Pfam" id="PF14497">
    <property type="entry name" value="GST_C_3"/>
    <property type="match status" value="1"/>
</dbReference>
<sequence>MVHYKLTYFDCRALGECARLLFHYADVSFEDDVVPEDHTWPEKKPSFPYGKLPVLYIDGQPLAESNAINRYLAKQFGLAGKDHWETAQLDSIGDFYKDVYAELMPYLYKKLGYMEGDYTLLTDSFVASTEKLFPVYVKLLNESGSGFFAKSGVTWVDFLVANYLLNIRMHEPEILKKYPELEEHVDRVHSLPKVKEYVEKRPNWKF</sequence>
<dbReference type="SFLD" id="SFLDG01205">
    <property type="entry name" value="AMPS.1"/>
    <property type="match status" value="1"/>
</dbReference>
<dbReference type="SUPFAM" id="SSF47616">
    <property type="entry name" value="GST C-terminal domain-like"/>
    <property type="match status" value="1"/>
</dbReference>
<dbReference type="PROSITE" id="PS50404">
    <property type="entry name" value="GST_NTER"/>
    <property type="match status" value="1"/>
</dbReference>
<organism evidence="8 9">
    <name type="scientific">Acrobeloides nanus</name>
    <dbReference type="NCBI Taxonomy" id="290746"/>
    <lineage>
        <taxon>Eukaryota</taxon>
        <taxon>Metazoa</taxon>
        <taxon>Ecdysozoa</taxon>
        <taxon>Nematoda</taxon>
        <taxon>Chromadorea</taxon>
        <taxon>Rhabditida</taxon>
        <taxon>Tylenchina</taxon>
        <taxon>Cephalobomorpha</taxon>
        <taxon>Cephaloboidea</taxon>
        <taxon>Cephalobidae</taxon>
        <taxon>Acrobeloides</taxon>
    </lineage>
</organism>
<dbReference type="InterPro" id="IPR010987">
    <property type="entry name" value="Glutathione-S-Trfase_C-like"/>
</dbReference>
<dbReference type="CDD" id="cd03039">
    <property type="entry name" value="GST_N_Sigma_like"/>
    <property type="match status" value="1"/>
</dbReference>
<proteinExistence type="inferred from homology"/>
<dbReference type="Pfam" id="PF02798">
    <property type="entry name" value="GST_N"/>
    <property type="match status" value="1"/>
</dbReference>
<dbReference type="PANTHER" id="PTHR11571:SF224">
    <property type="entry name" value="HEMATOPOIETIC PROSTAGLANDIN D SYNTHASE"/>
    <property type="match status" value="1"/>
</dbReference>
<evidence type="ECO:0000313" key="9">
    <source>
        <dbReference type="WBParaSite" id="ACRNAN_scaffold7254.g6585.t1"/>
    </source>
</evidence>
<evidence type="ECO:0000259" key="6">
    <source>
        <dbReference type="PROSITE" id="PS50404"/>
    </source>
</evidence>
<comment type="similarity">
    <text evidence="3">Belongs to the GST superfamily. Sigma family.</text>
</comment>
<dbReference type="Gene3D" id="3.40.30.10">
    <property type="entry name" value="Glutaredoxin"/>
    <property type="match status" value="1"/>
</dbReference>
<dbReference type="CDD" id="cd03192">
    <property type="entry name" value="GST_C_Sigma_like"/>
    <property type="match status" value="1"/>
</dbReference>
<protein>
    <recommendedName>
        <fullName evidence="1">glutathione transferase</fullName>
        <ecNumber evidence="1">2.5.1.18</ecNumber>
    </recommendedName>
    <alternativeName>
        <fullName evidence="5">GST class-sigma</fullName>
    </alternativeName>
</protein>
<accession>A0A914ECI8</accession>
<evidence type="ECO:0000256" key="4">
    <source>
        <dbReference type="ARBA" id="ARBA00047960"/>
    </source>
</evidence>
<dbReference type="PROSITE" id="PS50405">
    <property type="entry name" value="GST_CTER"/>
    <property type="match status" value="1"/>
</dbReference>
<keyword evidence="2" id="KW-0808">Transferase</keyword>
<name>A0A914ECI8_9BILA</name>
<reference evidence="9" key="1">
    <citation type="submission" date="2022-11" db="UniProtKB">
        <authorList>
            <consortium name="WormBaseParasite"/>
        </authorList>
    </citation>
    <scope>IDENTIFICATION</scope>
</reference>
<dbReference type="InterPro" id="IPR040079">
    <property type="entry name" value="Glutathione_S-Trfase"/>
</dbReference>
<dbReference type="InterPro" id="IPR036282">
    <property type="entry name" value="Glutathione-S-Trfase_C_sf"/>
</dbReference>
<evidence type="ECO:0000259" key="7">
    <source>
        <dbReference type="PROSITE" id="PS50405"/>
    </source>
</evidence>
<dbReference type="InterPro" id="IPR004046">
    <property type="entry name" value="GST_C"/>
</dbReference>
<dbReference type="WBParaSite" id="ACRNAN_scaffold7254.g6585.t1">
    <property type="protein sequence ID" value="ACRNAN_scaffold7254.g6585.t1"/>
    <property type="gene ID" value="ACRNAN_scaffold7254.g6585"/>
</dbReference>